<accession>G9P2C4</accession>
<dbReference type="HOGENOM" id="CLU_1816062_0_0_1"/>
<gene>
    <name evidence="1" type="ORF">TRIATDRAFT_310249</name>
</gene>
<keyword evidence="2" id="KW-1185">Reference proteome</keyword>
<evidence type="ECO:0000313" key="1">
    <source>
        <dbReference type="EMBL" id="EHK42663.1"/>
    </source>
</evidence>
<dbReference type="Proteomes" id="UP000005426">
    <property type="component" value="Unassembled WGS sequence"/>
</dbReference>
<evidence type="ECO:0000313" key="2">
    <source>
        <dbReference type="Proteomes" id="UP000005426"/>
    </source>
</evidence>
<sequence length="142" mass="16013">MEVDKLVESDLTQEGVTIRLNARATSVNDKERSSRAPIRNKAIRRQYGSLAPVSFKAPGNLEDSTYYKDRDNGQVDGCRLQHDYRCPNVQGSFAESRTLNRPISTAVPAQHGSYQQNEAFIVRWEDITKTHGMRVIGEMVSI</sequence>
<organism evidence="1 2">
    <name type="scientific">Hypocrea atroviridis (strain ATCC 20476 / IMI 206040)</name>
    <name type="common">Trichoderma atroviride</name>
    <dbReference type="NCBI Taxonomy" id="452589"/>
    <lineage>
        <taxon>Eukaryota</taxon>
        <taxon>Fungi</taxon>
        <taxon>Dikarya</taxon>
        <taxon>Ascomycota</taxon>
        <taxon>Pezizomycotina</taxon>
        <taxon>Sordariomycetes</taxon>
        <taxon>Hypocreomycetidae</taxon>
        <taxon>Hypocreales</taxon>
        <taxon>Hypocreaceae</taxon>
        <taxon>Trichoderma</taxon>
    </lineage>
</organism>
<dbReference type="EMBL" id="ABDG02000026">
    <property type="protein sequence ID" value="EHK42663.1"/>
    <property type="molecule type" value="Genomic_DNA"/>
</dbReference>
<dbReference type="AlphaFoldDB" id="G9P2C4"/>
<comment type="caution">
    <text evidence="1">The sequence shown here is derived from an EMBL/GenBank/DDBJ whole genome shotgun (WGS) entry which is preliminary data.</text>
</comment>
<protein>
    <submittedName>
        <fullName evidence="1">Uncharacterized protein</fullName>
    </submittedName>
</protein>
<proteinExistence type="predicted"/>
<name>G9P2C4_HYPAI</name>
<reference evidence="1 2" key="1">
    <citation type="journal article" date="2011" name="Genome Biol.">
        <title>Comparative genome sequence analysis underscores mycoparasitism as the ancestral life style of Trichoderma.</title>
        <authorList>
            <person name="Kubicek C.P."/>
            <person name="Herrera-Estrella A."/>
            <person name="Seidl-Seiboth V."/>
            <person name="Martinez D.A."/>
            <person name="Druzhinina I.S."/>
            <person name="Thon M."/>
            <person name="Zeilinger S."/>
            <person name="Casas-Flores S."/>
            <person name="Horwitz B.A."/>
            <person name="Mukherjee P.K."/>
            <person name="Mukherjee M."/>
            <person name="Kredics L."/>
            <person name="Alcaraz L.D."/>
            <person name="Aerts A."/>
            <person name="Antal Z."/>
            <person name="Atanasova L."/>
            <person name="Cervantes-Badillo M.G."/>
            <person name="Challacombe J."/>
            <person name="Chertkov O."/>
            <person name="McCluskey K."/>
            <person name="Coulpier F."/>
            <person name="Deshpande N."/>
            <person name="von Doehren H."/>
            <person name="Ebbole D.J."/>
            <person name="Esquivel-Naranjo E.U."/>
            <person name="Fekete E."/>
            <person name="Flipphi M."/>
            <person name="Glaser F."/>
            <person name="Gomez-Rodriguez E.Y."/>
            <person name="Gruber S."/>
            <person name="Han C."/>
            <person name="Henrissat B."/>
            <person name="Hermosa R."/>
            <person name="Hernandez-Onate M."/>
            <person name="Karaffa L."/>
            <person name="Kosti I."/>
            <person name="Le Crom S."/>
            <person name="Lindquist E."/>
            <person name="Lucas S."/>
            <person name="Luebeck M."/>
            <person name="Luebeck P.S."/>
            <person name="Margeot A."/>
            <person name="Metz B."/>
            <person name="Misra M."/>
            <person name="Nevalainen H."/>
            <person name="Omann M."/>
            <person name="Packer N."/>
            <person name="Perrone G."/>
            <person name="Uresti-Rivera E.E."/>
            <person name="Salamov A."/>
            <person name="Schmoll M."/>
            <person name="Seiboth B."/>
            <person name="Shapiro H."/>
            <person name="Sukno S."/>
            <person name="Tamayo-Ramos J.A."/>
            <person name="Tisch D."/>
            <person name="Wiest A."/>
            <person name="Wilkinson H.H."/>
            <person name="Zhang M."/>
            <person name="Coutinho P.M."/>
            <person name="Kenerley C.M."/>
            <person name="Monte E."/>
            <person name="Baker S.E."/>
            <person name="Grigoriev I.V."/>
        </authorList>
    </citation>
    <scope>NUCLEOTIDE SEQUENCE [LARGE SCALE GENOMIC DNA]</scope>
    <source>
        <strain evidence="2">ATCC 20476 / IMI 206040</strain>
    </source>
</reference>